<evidence type="ECO:0000313" key="2">
    <source>
        <dbReference type="EMBL" id="APX99983.1"/>
    </source>
</evidence>
<accession>A0AAC9LKV5</accession>
<name>A0AAC9LKV5_9FLAO</name>
<proteinExistence type="predicted"/>
<dbReference type="RefSeq" id="WP_076732797.1">
    <property type="nucleotide sequence ID" value="NZ_CP019352.1"/>
</dbReference>
<evidence type="ECO:0000256" key="1">
    <source>
        <dbReference type="SAM" id="Phobius"/>
    </source>
</evidence>
<keyword evidence="1" id="KW-0812">Transmembrane</keyword>
<gene>
    <name evidence="2" type="ORF">BWR22_06575</name>
</gene>
<dbReference type="Proteomes" id="UP000187506">
    <property type="component" value="Chromosome"/>
</dbReference>
<reference evidence="2 3" key="1">
    <citation type="submission" date="2017-01" db="EMBL/GenBank/DDBJ databases">
        <title>Complete genome of Lacinutrix venerupis DOK2-8 isolated from seawater in Dokdo.</title>
        <authorList>
            <person name="Chi W.-J."/>
            <person name="Kim J.H."/>
        </authorList>
    </citation>
    <scope>NUCLEOTIDE SEQUENCE [LARGE SCALE GENOMIC DNA]</scope>
    <source>
        <strain evidence="2 3">DOK2-8</strain>
    </source>
</reference>
<evidence type="ECO:0000313" key="3">
    <source>
        <dbReference type="Proteomes" id="UP000187506"/>
    </source>
</evidence>
<keyword evidence="1" id="KW-1133">Transmembrane helix</keyword>
<keyword evidence="1" id="KW-0472">Membrane</keyword>
<keyword evidence="3" id="KW-1185">Reference proteome</keyword>
<dbReference type="AlphaFoldDB" id="A0AAC9LKV5"/>
<feature type="transmembrane region" description="Helical" evidence="1">
    <location>
        <begin position="41"/>
        <end position="58"/>
    </location>
</feature>
<protein>
    <submittedName>
        <fullName evidence="2">Uncharacterized protein</fullName>
    </submittedName>
</protein>
<sequence length="74" mass="9026">MKKRQHWIIEGIFFGIIMLVFSSLFDFLNHDFIWRNFPKRIIIWLIGGLLYGFITHLANKKYLNKIKENERNNN</sequence>
<feature type="transmembrane region" description="Helical" evidence="1">
    <location>
        <begin position="7"/>
        <end position="29"/>
    </location>
</feature>
<dbReference type="EMBL" id="CP019352">
    <property type="protein sequence ID" value="APX99983.1"/>
    <property type="molecule type" value="Genomic_DNA"/>
</dbReference>
<dbReference type="KEGG" id="lvn:BWR22_06575"/>
<organism evidence="2 3">
    <name type="scientific">Lacinutrix venerupis</name>
    <dbReference type="NCBI Taxonomy" id="1486034"/>
    <lineage>
        <taxon>Bacteria</taxon>
        <taxon>Pseudomonadati</taxon>
        <taxon>Bacteroidota</taxon>
        <taxon>Flavobacteriia</taxon>
        <taxon>Flavobacteriales</taxon>
        <taxon>Flavobacteriaceae</taxon>
        <taxon>Lacinutrix</taxon>
    </lineage>
</organism>